<dbReference type="AlphaFoldDB" id="A0A1I6UW39"/>
<dbReference type="OrthoDB" id="7208981at2"/>
<dbReference type="InterPro" id="IPR023606">
    <property type="entry name" value="CoA-Trfase_III_dom_1_sf"/>
</dbReference>
<dbReference type="Proteomes" id="UP000199392">
    <property type="component" value="Unassembled WGS sequence"/>
</dbReference>
<dbReference type="InterPro" id="IPR044855">
    <property type="entry name" value="CoA-Trfase_III_dom3_sf"/>
</dbReference>
<dbReference type="PANTHER" id="PTHR48207">
    <property type="entry name" value="SUCCINATE--HYDROXYMETHYLGLUTARATE COA-TRANSFERASE"/>
    <property type="match status" value="1"/>
</dbReference>
<dbReference type="GO" id="GO:0008410">
    <property type="term" value="F:CoA-transferase activity"/>
    <property type="evidence" value="ECO:0007669"/>
    <property type="project" value="TreeGrafter"/>
</dbReference>
<evidence type="ECO:0000313" key="3">
    <source>
        <dbReference type="Proteomes" id="UP000199392"/>
    </source>
</evidence>
<dbReference type="STRING" id="311180.SAMN04488050_10954"/>
<evidence type="ECO:0000256" key="1">
    <source>
        <dbReference type="ARBA" id="ARBA00022679"/>
    </source>
</evidence>
<organism evidence="2 3">
    <name type="scientific">Alloyangia pacifica</name>
    <dbReference type="NCBI Taxonomy" id="311180"/>
    <lineage>
        <taxon>Bacteria</taxon>
        <taxon>Pseudomonadati</taxon>
        <taxon>Pseudomonadota</taxon>
        <taxon>Alphaproteobacteria</taxon>
        <taxon>Rhodobacterales</taxon>
        <taxon>Roseobacteraceae</taxon>
        <taxon>Alloyangia</taxon>
    </lineage>
</organism>
<dbReference type="RefSeq" id="WP_092429254.1">
    <property type="nucleotide sequence ID" value="NZ_FNCL01000014.1"/>
</dbReference>
<dbReference type="EMBL" id="FOZW01000009">
    <property type="protein sequence ID" value="SFT05651.1"/>
    <property type="molecule type" value="Genomic_DNA"/>
</dbReference>
<dbReference type="Gene3D" id="3.40.50.10540">
    <property type="entry name" value="Crotonobetainyl-coa:carnitine coa-transferase, domain 1"/>
    <property type="match status" value="1"/>
</dbReference>
<dbReference type="InterPro" id="IPR050483">
    <property type="entry name" value="CoA-transferase_III_domain"/>
</dbReference>
<keyword evidence="1 2" id="KW-0808">Transferase</keyword>
<dbReference type="InterPro" id="IPR003673">
    <property type="entry name" value="CoA-Trfase_fam_III"/>
</dbReference>
<dbReference type="PANTHER" id="PTHR48207:SF3">
    <property type="entry name" value="SUCCINATE--HYDROXYMETHYLGLUTARATE COA-TRANSFERASE"/>
    <property type="match status" value="1"/>
</dbReference>
<reference evidence="3" key="1">
    <citation type="submission" date="2016-10" db="EMBL/GenBank/DDBJ databases">
        <authorList>
            <person name="Varghese N."/>
            <person name="Submissions S."/>
        </authorList>
    </citation>
    <scope>NUCLEOTIDE SEQUENCE [LARGE SCALE GENOMIC DNA]</scope>
    <source>
        <strain evidence="3">DSM 26894</strain>
    </source>
</reference>
<keyword evidence="3" id="KW-1185">Reference proteome</keyword>
<gene>
    <name evidence="2" type="ORF">SAMN04488050_10954</name>
</gene>
<proteinExistence type="predicted"/>
<dbReference type="Pfam" id="PF02515">
    <property type="entry name" value="CoA_transf_3"/>
    <property type="match status" value="1"/>
</dbReference>
<dbReference type="Gene3D" id="3.30.1540.10">
    <property type="entry name" value="formyl-coa transferase, domain 3"/>
    <property type="match status" value="1"/>
</dbReference>
<sequence length="402" mass="44209">MTDASTLPLAGLRILDLSTMIAAPVASTFLADFGAEVYKVELPGGGDGMRDLAPHKDGEPLWWKVTNRNKKAITLDVRTPEGRDLLLRILPKFDVLVENFRPGTLERYGLDCETLQSVNPTLIILRVSGYGQTGPLAQQPGFARIAEAYSGLTYICGEPDTAPMHLGYPIADAVTGQFGAIGILIACYRKLTHPDAPGEIVDVSLVESTFRLLEFLPIEYDQLGEVRERSGNRSQYAGPSNVYRSRDGHWISMSASAQRVFERLAEMIGRPDLIIDDRFATNAARVRNAETLDTYISAWFADRDASDILETLARSHVSGGKVNSIADIFESEQMRAREAIVYAEDEALGPVAMSNVVPRMVRAPGAVRTSGPSRGRHSEEFWTGFAGLNPAHFEELRQKQVI</sequence>
<dbReference type="SUPFAM" id="SSF89796">
    <property type="entry name" value="CoA-transferase family III (CaiB/BaiF)"/>
    <property type="match status" value="1"/>
</dbReference>
<accession>A0A1I6UW39</accession>
<protein>
    <submittedName>
        <fullName evidence="2">Crotonobetainyl-CoA:carnitine CoA-transferase CaiB</fullName>
    </submittedName>
</protein>
<name>A0A1I6UW39_9RHOB</name>
<evidence type="ECO:0000313" key="2">
    <source>
        <dbReference type="EMBL" id="SFT05651.1"/>
    </source>
</evidence>